<comment type="caution">
    <text evidence="2">The sequence shown here is derived from an EMBL/GenBank/DDBJ whole genome shotgun (WGS) entry which is preliminary data.</text>
</comment>
<proteinExistence type="predicted"/>
<dbReference type="OrthoDB" id="543560at2"/>
<dbReference type="Pfam" id="PF12228">
    <property type="entry name" value="DUF3604"/>
    <property type="match status" value="1"/>
</dbReference>
<feature type="signal peptide" evidence="1">
    <location>
        <begin position="1"/>
        <end position="22"/>
    </location>
</feature>
<dbReference type="Proteomes" id="UP000294562">
    <property type="component" value="Unassembled WGS sequence"/>
</dbReference>
<gene>
    <name evidence="2" type="ORF">E2L05_05375</name>
</gene>
<dbReference type="AlphaFoldDB" id="A0A4V3BCE2"/>
<sequence length="206" mass="22741">MMTSRSLYVSVAALLCASTALPQEISTAFGTDFAVSPDELPSTGDQCWAFVGHNSQNRVIWGDSHLHPSYFWEAGLVGDWISLIEGTNIHRFVAYRDGVNKTSMSDPFTTEGTFGSCSPGSLWKWMANSQDVRRGDVLAIAQDGNLSKDILFPETAQPAFHHARVIDIPTSRWTAHGAFRIGAQGHAESWMEPQGRAYTSLIWYTL</sequence>
<evidence type="ECO:0000313" key="2">
    <source>
        <dbReference type="EMBL" id="TDL90529.1"/>
    </source>
</evidence>
<accession>A0A4V3BCE2</accession>
<evidence type="ECO:0000256" key="1">
    <source>
        <dbReference type="SAM" id="SignalP"/>
    </source>
</evidence>
<reference evidence="2 3" key="1">
    <citation type="submission" date="2019-03" db="EMBL/GenBank/DDBJ databases">
        <title>Rhodobacteraceae bacterium SM1902, a new member of the family Rhodobacteraceae isolated from Yantai.</title>
        <authorList>
            <person name="Sun Y."/>
        </authorList>
    </citation>
    <scope>NUCLEOTIDE SEQUENCE [LARGE SCALE GENOMIC DNA]</scope>
    <source>
        <strain evidence="2 3">SM1902</strain>
    </source>
</reference>
<keyword evidence="3" id="KW-1185">Reference proteome</keyword>
<protein>
    <submittedName>
        <fullName evidence="2">DUF3604 domain-containing protein</fullName>
    </submittedName>
</protein>
<dbReference type="EMBL" id="SMZO01000008">
    <property type="protein sequence ID" value="TDL90529.1"/>
    <property type="molecule type" value="Genomic_DNA"/>
</dbReference>
<evidence type="ECO:0000313" key="3">
    <source>
        <dbReference type="Proteomes" id="UP000294562"/>
    </source>
</evidence>
<name>A0A4V3BCE2_9RHOB</name>
<dbReference type="InterPro" id="IPR022028">
    <property type="entry name" value="DUF3604"/>
</dbReference>
<feature type="chain" id="PRO_5020432640" evidence="1">
    <location>
        <begin position="23"/>
        <end position="206"/>
    </location>
</feature>
<keyword evidence="1" id="KW-0732">Signal</keyword>
<organism evidence="2 3">
    <name type="scientific">Meridianimarinicoccus aquatilis</name>
    <dbReference type="NCBI Taxonomy" id="2552766"/>
    <lineage>
        <taxon>Bacteria</taxon>
        <taxon>Pseudomonadati</taxon>
        <taxon>Pseudomonadota</taxon>
        <taxon>Alphaproteobacteria</taxon>
        <taxon>Rhodobacterales</taxon>
        <taxon>Paracoccaceae</taxon>
        <taxon>Meridianimarinicoccus</taxon>
    </lineage>
</organism>